<proteinExistence type="predicted"/>
<dbReference type="RefSeq" id="WP_260901913.1">
    <property type="nucleotide sequence ID" value="NZ_JAOCZP010000002.1"/>
</dbReference>
<dbReference type="EMBL" id="JAOCZP010000002">
    <property type="protein sequence ID" value="MCT7375160.1"/>
    <property type="molecule type" value="Genomic_DNA"/>
</dbReference>
<dbReference type="PANTHER" id="PTHR31616">
    <property type="entry name" value="TREHALASE"/>
    <property type="match status" value="1"/>
</dbReference>
<sequence length="593" mass="67220">MTTLDLGVVGNCSFSALIDPKGRVVWCCLPRFDGDPVFNALLRGEEDPGEGLFSIELEGLAETEQSYDSNTAVLTTRLHGASGSLEIVDCAPRFFWRDRIFRPQTLVRRVRPISGTPRISIRMRPSFAYGTVRPHRTRGSNHVRYVGPEMTLRLSTDAPIDYVLDETFFNLSAPIDIIIGPDETLEGSVSQIARDFEERTCSYWRNWVSNLALPYEWQDAVIRAAITLKLCTYEPTGAIIAAMTTSIPEAPDSGRTWDYRFCWVRDAFFVVRALNSLGTVQTMENYFRYLMDLVADSDGGHLQPVFGVGRERHLTESIIDNLAGYRGMGPVRCGNQAYEHYQHDVYGNVILGATQIFFDRRIQMKPTITDFRLLETAGEQAYKVHNTPDAGMWELRSRSRVHTSSTLMCWAACDRLAHIAARLGEKARVTYWRERANEIKERILAEAWSEKRKAFMESFGGQTLDASVLLMAEVGFIDPQDPRFVSTVDQLEKTLATGPYMMRYEAADDFGKPEVSFNICAFWRLDALARIGRREQAREIFEALLKTRNPLGMLSEDTHPVTGEMWGNYPQTYSMVGIINGARRLSKPWETVV</sequence>
<dbReference type="InterPro" id="IPR011613">
    <property type="entry name" value="GH15-like"/>
</dbReference>
<name>A0ABT2LKP1_9HYPH</name>
<feature type="domain" description="Trehalase-like N-terminal" evidence="2">
    <location>
        <begin position="8"/>
        <end position="153"/>
    </location>
</feature>
<dbReference type="SUPFAM" id="SSF48208">
    <property type="entry name" value="Six-hairpin glycosidases"/>
    <property type="match status" value="1"/>
</dbReference>
<keyword evidence="4" id="KW-1185">Reference proteome</keyword>
<dbReference type="InterPro" id="IPR012341">
    <property type="entry name" value="6hp_glycosidase-like_sf"/>
</dbReference>
<evidence type="ECO:0000259" key="1">
    <source>
        <dbReference type="Pfam" id="PF00723"/>
    </source>
</evidence>
<comment type="caution">
    <text evidence="3">The sequence shown here is derived from an EMBL/GenBank/DDBJ whole genome shotgun (WGS) entry which is preliminary data.</text>
</comment>
<dbReference type="Proteomes" id="UP001320831">
    <property type="component" value="Unassembled WGS sequence"/>
</dbReference>
<reference evidence="3 4" key="1">
    <citation type="submission" date="2022-09" db="EMBL/GenBank/DDBJ databases">
        <title>Chelativorans salina sp. nov., a novel slightly halophilic bacterium isolated from a saline lake sediment enrichment.</title>
        <authorList>
            <person name="Gao L."/>
            <person name="Fang B.-Z."/>
            <person name="Li W.-J."/>
        </authorList>
    </citation>
    <scope>NUCLEOTIDE SEQUENCE [LARGE SCALE GENOMIC DNA]</scope>
    <source>
        <strain evidence="3 4">EGI FJ00035</strain>
    </source>
</reference>
<dbReference type="Pfam" id="PF19291">
    <property type="entry name" value="TREH_N"/>
    <property type="match status" value="1"/>
</dbReference>
<dbReference type="Pfam" id="PF00723">
    <property type="entry name" value="Glyco_hydro_15"/>
    <property type="match status" value="1"/>
</dbReference>
<feature type="domain" description="GH15-like" evidence="1">
    <location>
        <begin position="218"/>
        <end position="580"/>
    </location>
</feature>
<dbReference type="GO" id="GO:0016787">
    <property type="term" value="F:hydrolase activity"/>
    <property type="evidence" value="ECO:0007669"/>
    <property type="project" value="UniProtKB-KW"/>
</dbReference>
<dbReference type="InterPro" id="IPR008928">
    <property type="entry name" value="6-hairpin_glycosidase_sf"/>
</dbReference>
<protein>
    <submittedName>
        <fullName evidence="3">Glycoside hydrolase family 15 protein</fullName>
    </submittedName>
</protein>
<dbReference type="InterPro" id="IPR045582">
    <property type="entry name" value="Trehalase-like_N"/>
</dbReference>
<evidence type="ECO:0000259" key="2">
    <source>
        <dbReference type="Pfam" id="PF19291"/>
    </source>
</evidence>
<keyword evidence="3" id="KW-0378">Hydrolase</keyword>
<evidence type="ECO:0000313" key="4">
    <source>
        <dbReference type="Proteomes" id="UP001320831"/>
    </source>
</evidence>
<accession>A0ABT2LKP1</accession>
<gene>
    <name evidence="3" type="ORF">N5A92_08955</name>
</gene>
<evidence type="ECO:0000313" key="3">
    <source>
        <dbReference type="EMBL" id="MCT7375160.1"/>
    </source>
</evidence>
<organism evidence="3 4">
    <name type="scientific">Chelativorans salis</name>
    <dbReference type="NCBI Taxonomy" id="2978478"/>
    <lineage>
        <taxon>Bacteria</taxon>
        <taxon>Pseudomonadati</taxon>
        <taxon>Pseudomonadota</taxon>
        <taxon>Alphaproteobacteria</taxon>
        <taxon>Hyphomicrobiales</taxon>
        <taxon>Phyllobacteriaceae</taxon>
        <taxon>Chelativorans</taxon>
    </lineage>
</organism>
<dbReference type="PANTHER" id="PTHR31616:SF0">
    <property type="entry name" value="GLUCAN 1,4-ALPHA-GLUCOSIDASE"/>
    <property type="match status" value="1"/>
</dbReference>
<dbReference type="Gene3D" id="1.50.10.10">
    <property type="match status" value="1"/>
</dbReference>